<evidence type="ECO:0000313" key="2">
    <source>
        <dbReference type="Proteomes" id="UP001177003"/>
    </source>
</evidence>
<dbReference type="PANTHER" id="PTHR48493">
    <property type="entry name" value="UBIQUITIN-LIKE DOMAIN-CONTAINING CTD PHOSPHATASE 1"/>
    <property type="match status" value="1"/>
</dbReference>
<name>A0AA35VWD0_LACSI</name>
<organism evidence="1 2">
    <name type="scientific">Lactuca saligna</name>
    <name type="common">Willowleaf lettuce</name>
    <dbReference type="NCBI Taxonomy" id="75948"/>
    <lineage>
        <taxon>Eukaryota</taxon>
        <taxon>Viridiplantae</taxon>
        <taxon>Streptophyta</taxon>
        <taxon>Embryophyta</taxon>
        <taxon>Tracheophyta</taxon>
        <taxon>Spermatophyta</taxon>
        <taxon>Magnoliopsida</taxon>
        <taxon>eudicotyledons</taxon>
        <taxon>Gunneridae</taxon>
        <taxon>Pentapetalae</taxon>
        <taxon>asterids</taxon>
        <taxon>campanulids</taxon>
        <taxon>Asterales</taxon>
        <taxon>Asteraceae</taxon>
        <taxon>Cichorioideae</taxon>
        <taxon>Cichorieae</taxon>
        <taxon>Lactucinae</taxon>
        <taxon>Lactuca</taxon>
    </lineage>
</organism>
<accession>A0AA35VWD0</accession>
<reference evidence="1" key="1">
    <citation type="submission" date="2023-04" db="EMBL/GenBank/DDBJ databases">
        <authorList>
            <person name="Vijverberg K."/>
            <person name="Xiong W."/>
            <person name="Schranz E."/>
        </authorList>
    </citation>
    <scope>NUCLEOTIDE SEQUENCE</scope>
</reference>
<dbReference type="InterPro" id="IPR051658">
    <property type="entry name" value="UBLCP1"/>
</dbReference>
<proteinExistence type="predicted"/>
<dbReference type="SUPFAM" id="SSF54236">
    <property type="entry name" value="Ubiquitin-like"/>
    <property type="match status" value="1"/>
</dbReference>
<dbReference type="PANTHER" id="PTHR48493:SF1">
    <property type="entry name" value="UBIQUITIN-LIKE DOMAIN-CONTAINING CTD PHOSPHATASE 1"/>
    <property type="match status" value="1"/>
</dbReference>
<dbReference type="InterPro" id="IPR029071">
    <property type="entry name" value="Ubiquitin-like_domsf"/>
</dbReference>
<dbReference type="GO" id="GO:0090364">
    <property type="term" value="P:regulation of proteasome assembly"/>
    <property type="evidence" value="ECO:0007669"/>
    <property type="project" value="InterPro"/>
</dbReference>
<dbReference type="AlphaFoldDB" id="A0AA35VWD0"/>
<evidence type="ECO:0000313" key="1">
    <source>
        <dbReference type="EMBL" id="CAI9268303.1"/>
    </source>
</evidence>
<dbReference type="Gene3D" id="3.10.20.90">
    <property type="entry name" value="Phosphatidylinositol 3-kinase Catalytic Subunit, Chain A, domain 1"/>
    <property type="match status" value="1"/>
</dbReference>
<protein>
    <submittedName>
        <fullName evidence="1">Uncharacterized protein</fullName>
    </submittedName>
</protein>
<dbReference type="Proteomes" id="UP001177003">
    <property type="component" value="Chromosome 1"/>
</dbReference>
<dbReference type="EMBL" id="OX465077">
    <property type="protein sequence ID" value="CAI9268303.1"/>
    <property type="molecule type" value="Genomic_DNA"/>
</dbReference>
<gene>
    <name evidence="1" type="ORF">LSALG_LOCUS8736</name>
</gene>
<keyword evidence="2" id="KW-1185">Reference proteome</keyword>
<sequence>MCADDSVGELKQCKCQLTNVLPKRQKLVYLKIGSELADNSTLLSGLPIKSSPKMTTIGTVEDHIIVDEADAPEIVADFAIGDIKDKEVNNQKLRRRVDQYKIELRNPCRKGKKLL</sequence>